<dbReference type="Proteomes" id="UP000218785">
    <property type="component" value="Chromosome"/>
</dbReference>
<dbReference type="AlphaFoldDB" id="A0A1Z4MW11"/>
<gene>
    <name evidence="1" type="ORF">NIES37_15770</name>
</gene>
<evidence type="ECO:0000313" key="2">
    <source>
        <dbReference type="Proteomes" id="UP000218785"/>
    </source>
</evidence>
<sequence length="119" mass="13685">MVGILPAFFNGKVNESREIIIGVIDSKSKNIMPEVYGDQEALLERVAKIVEHLMQKDSSYQNYLDKNKAIQIIFKYYSEKVAIEELKTMSDFKLTSFIEADMMTLLLIEGEDDINNHFS</sequence>
<proteinExistence type="predicted"/>
<dbReference type="RefSeq" id="WP_096574658.1">
    <property type="nucleotide sequence ID" value="NZ_CAWNJS010000001.1"/>
</dbReference>
<reference evidence="1 2" key="1">
    <citation type="submission" date="2017-06" db="EMBL/GenBank/DDBJ databases">
        <title>Genome sequencing of cyanobaciteial culture collection at National Institute for Environmental Studies (NIES).</title>
        <authorList>
            <person name="Hirose Y."/>
            <person name="Shimura Y."/>
            <person name="Fujisawa T."/>
            <person name="Nakamura Y."/>
            <person name="Kawachi M."/>
        </authorList>
    </citation>
    <scope>NUCLEOTIDE SEQUENCE [LARGE SCALE GENOMIC DNA]</scope>
    <source>
        <strain evidence="1 2">NIES-37</strain>
    </source>
</reference>
<organism evidence="1 2">
    <name type="scientific">Tolypothrix tenuis PCC 7101</name>
    <dbReference type="NCBI Taxonomy" id="231146"/>
    <lineage>
        <taxon>Bacteria</taxon>
        <taxon>Bacillati</taxon>
        <taxon>Cyanobacteriota</taxon>
        <taxon>Cyanophyceae</taxon>
        <taxon>Nostocales</taxon>
        <taxon>Tolypothrichaceae</taxon>
        <taxon>Tolypothrix</taxon>
    </lineage>
</organism>
<dbReference type="EMBL" id="AP018248">
    <property type="protein sequence ID" value="BAY97633.1"/>
    <property type="molecule type" value="Genomic_DNA"/>
</dbReference>
<keyword evidence="2" id="KW-1185">Reference proteome</keyword>
<name>A0A1Z4MW11_9CYAN</name>
<accession>A0A1Z4MW11</accession>
<evidence type="ECO:0000313" key="1">
    <source>
        <dbReference type="EMBL" id="BAY97633.1"/>
    </source>
</evidence>
<dbReference type="KEGG" id="ttq:NIES37_15770"/>
<protein>
    <submittedName>
        <fullName evidence="1">Uncharacterized protein</fullName>
    </submittedName>
</protein>